<dbReference type="PROSITE" id="PS00107">
    <property type="entry name" value="PROTEIN_KINASE_ATP"/>
    <property type="match status" value="1"/>
</dbReference>
<feature type="domain" description="Protein kinase" evidence="13">
    <location>
        <begin position="412"/>
        <end position="700"/>
    </location>
</feature>
<dbReference type="InterPro" id="IPR001245">
    <property type="entry name" value="Ser-Thr/Tyr_kinase_cat_dom"/>
</dbReference>
<evidence type="ECO:0000313" key="15">
    <source>
        <dbReference type="EMBL" id="KAJ9688078.1"/>
    </source>
</evidence>
<dbReference type="InterPro" id="IPR051348">
    <property type="entry name" value="U-box_ubiquitin_ligases"/>
</dbReference>
<dbReference type="PROSITE" id="PS51698">
    <property type="entry name" value="U_BOX"/>
    <property type="match status" value="1"/>
</dbReference>
<evidence type="ECO:0000256" key="1">
    <source>
        <dbReference type="ARBA" id="ARBA00000900"/>
    </source>
</evidence>
<dbReference type="InterPro" id="IPR000719">
    <property type="entry name" value="Prot_kinase_dom"/>
</dbReference>
<comment type="catalytic activity">
    <reaction evidence="1">
        <text>S-ubiquitinyl-[E2 ubiquitin-conjugating enzyme]-L-cysteine + [acceptor protein]-L-lysine = [E2 ubiquitin-conjugating enzyme]-L-cysteine + N(6)-ubiquitinyl-[acceptor protein]-L-lysine.</text>
        <dbReference type="EC" id="2.3.2.27"/>
    </reaction>
</comment>
<dbReference type="SUPFAM" id="SSF52402">
    <property type="entry name" value="Adenine nucleotide alpha hydrolases-like"/>
    <property type="match status" value="1"/>
</dbReference>
<dbReference type="GO" id="GO:0061630">
    <property type="term" value="F:ubiquitin protein ligase activity"/>
    <property type="evidence" value="ECO:0007669"/>
    <property type="project" value="UniProtKB-EC"/>
</dbReference>
<comment type="catalytic activity">
    <reaction evidence="10">
        <text>L-threonyl-[protein] + ATP = O-phospho-L-threonyl-[protein] + ADP + H(+)</text>
        <dbReference type="Rhea" id="RHEA:46608"/>
        <dbReference type="Rhea" id="RHEA-COMP:11060"/>
        <dbReference type="Rhea" id="RHEA-COMP:11605"/>
        <dbReference type="ChEBI" id="CHEBI:15378"/>
        <dbReference type="ChEBI" id="CHEBI:30013"/>
        <dbReference type="ChEBI" id="CHEBI:30616"/>
        <dbReference type="ChEBI" id="CHEBI:61977"/>
        <dbReference type="ChEBI" id="CHEBI:456216"/>
        <dbReference type="EC" id="2.7.11.1"/>
    </reaction>
</comment>
<dbReference type="CDD" id="cd01989">
    <property type="entry name" value="USP_STK_Ubox_N"/>
    <property type="match status" value="1"/>
</dbReference>
<evidence type="ECO:0000256" key="9">
    <source>
        <dbReference type="ARBA" id="ARBA00022840"/>
    </source>
</evidence>
<evidence type="ECO:0000256" key="11">
    <source>
        <dbReference type="ARBA" id="ARBA00048679"/>
    </source>
</evidence>
<reference evidence="15 16" key="1">
    <citation type="journal article" date="2023" name="BMC Biotechnol.">
        <title>Vitis rotundifolia cv Carlos genome sequencing.</title>
        <authorList>
            <person name="Huff M."/>
            <person name="Hulse-Kemp A."/>
            <person name="Scheffler B."/>
            <person name="Youngblood R."/>
            <person name="Simpson S."/>
            <person name="Babiker E."/>
            <person name="Staton M."/>
        </authorList>
    </citation>
    <scope>NUCLEOTIDE SEQUENCE [LARGE SCALE GENOMIC DNA]</scope>
    <source>
        <tissue evidence="15">Leaf</tissue>
    </source>
</reference>
<dbReference type="SMART" id="SM00504">
    <property type="entry name" value="Ubox"/>
    <property type="match status" value="1"/>
</dbReference>
<dbReference type="InterPro" id="IPR006016">
    <property type="entry name" value="UspA"/>
</dbReference>
<feature type="binding site" evidence="12">
    <location>
        <position position="439"/>
    </location>
    <ligand>
        <name>ATP</name>
        <dbReference type="ChEBI" id="CHEBI:30616"/>
    </ligand>
</feature>
<dbReference type="Proteomes" id="UP001168098">
    <property type="component" value="Unassembled WGS sequence"/>
</dbReference>
<evidence type="ECO:0000313" key="16">
    <source>
        <dbReference type="Proteomes" id="UP001168098"/>
    </source>
</evidence>
<feature type="domain" description="U-box" evidence="14">
    <location>
        <begin position="694"/>
        <end position="767"/>
    </location>
</feature>
<dbReference type="GO" id="GO:0016567">
    <property type="term" value="P:protein ubiquitination"/>
    <property type="evidence" value="ECO:0007669"/>
    <property type="project" value="InterPro"/>
</dbReference>
<dbReference type="Pfam" id="PF00582">
    <property type="entry name" value="Usp"/>
    <property type="match status" value="1"/>
</dbReference>
<dbReference type="PROSITE" id="PS50011">
    <property type="entry name" value="PROTEIN_KINASE_DOM"/>
    <property type="match status" value="1"/>
</dbReference>
<evidence type="ECO:0000259" key="14">
    <source>
        <dbReference type="PROSITE" id="PS51698"/>
    </source>
</evidence>
<organism evidence="15 16">
    <name type="scientific">Vitis rotundifolia</name>
    <name type="common">Muscadine grape</name>
    <dbReference type="NCBI Taxonomy" id="103349"/>
    <lineage>
        <taxon>Eukaryota</taxon>
        <taxon>Viridiplantae</taxon>
        <taxon>Streptophyta</taxon>
        <taxon>Embryophyta</taxon>
        <taxon>Tracheophyta</taxon>
        <taxon>Spermatophyta</taxon>
        <taxon>Magnoliopsida</taxon>
        <taxon>eudicotyledons</taxon>
        <taxon>Gunneridae</taxon>
        <taxon>Pentapetalae</taxon>
        <taxon>rosids</taxon>
        <taxon>Vitales</taxon>
        <taxon>Vitaceae</taxon>
        <taxon>Viteae</taxon>
        <taxon>Vitis</taxon>
    </lineage>
</organism>
<evidence type="ECO:0000256" key="8">
    <source>
        <dbReference type="ARBA" id="ARBA00022786"/>
    </source>
</evidence>
<dbReference type="GO" id="GO:0004674">
    <property type="term" value="F:protein serine/threonine kinase activity"/>
    <property type="evidence" value="ECO:0007669"/>
    <property type="project" value="UniProtKB-KW"/>
</dbReference>
<dbReference type="InterPro" id="IPR008271">
    <property type="entry name" value="Ser/Thr_kinase_AS"/>
</dbReference>
<dbReference type="InterPro" id="IPR014729">
    <property type="entry name" value="Rossmann-like_a/b/a_fold"/>
</dbReference>
<keyword evidence="4" id="KW-0723">Serine/threonine-protein kinase</keyword>
<evidence type="ECO:0008006" key="17">
    <source>
        <dbReference type="Google" id="ProtNLM"/>
    </source>
</evidence>
<dbReference type="PROSITE" id="PS00108">
    <property type="entry name" value="PROTEIN_KINASE_ST"/>
    <property type="match status" value="1"/>
</dbReference>
<evidence type="ECO:0000256" key="6">
    <source>
        <dbReference type="ARBA" id="ARBA00022741"/>
    </source>
</evidence>
<dbReference type="PANTHER" id="PTHR45647">
    <property type="entry name" value="OS02G0152300 PROTEIN"/>
    <property type="match status" value="1"/>
</dbReference>
<dbReference type="Pfam" id="PF07714">
    <property type="entry name" value="PK_Tyr_Ser-Thr"/>
    <property type="match status" value="1"/>
</dbReference>
<evidence type="ECO:0000256" key="3">
    <source>
        <dbReference type="ARBA" id="ARBA00004906"/>
    </source>
</evidence>
<evidence type="ECO:0000256" key="4">
    <source>
        <dbReference type="ARBA" id="ARBA00022527"/>
    </source>
</evidence>
<dbReference type="Gene3D" id="3.40.50.620">
    <property type="entry name" value="HUPs"/>
    <property type="match status" value="1"/>
</dbReference>
<keyword evidence="8" id="KW-0833">Ubl conjugation pathway</keyword>
<gene>
    <name evidence="15" type="ORF">PVL29_014031</name>
</gene>
<comment type="caution">
    <text evidence="15">The sequence shown here is derived from an EMBL/GenBank/DDBJ whole genome shotgun (WGS) entry which is preliminary data.</text>
</comment>
<dbReference type="SUPFAM" id="SSF57850">
    <property type="entry name" value="RING/U-box"/>
    <property type="match status" value="1"/>
</dbReference>
<dbReference type="InterPro" id="IPR013083">
    <property type="entry name" value="Znf_RING/FYVE/PHD"/>
</dbReference>
<dbReference type="AlphaFoldDB" id="A0AA38ZGN3"/>
<evidence type="ECO:0000256" key="2">
    <source>
        <dbReference type="ARBA" id="ARBA00003861"/>
    </source>
</evidence>
<sequence length="769" mass="85858">MTAEKSTLMSAAARTSVAVAVNGGPGSRGNGSRRAVRWAVENLSADADTLILIHVMPAITSIPTPSGEQIPINELDANVVELYVQDTRAKFEQIFLPFKKLCKTLNVETLVLEGENPATVLLRYASESGIKSLVLGSCSSNCILRKLRGPGVPSTVLRYAPDTCDVYVISRRRLRKKSTNPSSFSKTSSRHWFVPRRKLTEGPNGINEQISGSSTLGSKVRKTFGASSLSELSFSSSQAFTHQGSTNASIDQESYHQNLGDNNQETLTVKSCNSMASTKSEQAEVEKLRLELQDAVSMYERACEELVHTQSKVQILSSECIEERRKVNAALEREGTFRKIASEEKAKHLETMEEVEVAKNLLAIEVNGRQMAELHALKESSEKQKIVDELYSSDKRYRKYTKDEIEVATDFFSESRVIGEGGYGKVYKGNLDHTPVAVKVIHSDASDRKEEFLREVGVLSHLRHPHMVLLLGACPESGCLVYEYMENGSLDKHIFHQDGRMPLPWFVRFQIIFEVACGLAFLHSSKPEPIVHRDLKPGNILLDRNYVSKIGDVGLAKLISDAVPDNITEYKDSILAGTLFYMDPEYQRTGTIRPKSDVYAFGVIILQLLAARHPNGLILTVENAITNGTLADTLDKSITDWPIAETEELACLALKCSKLRCRDRPDLETEVLPVLKRLADFADASKRVEINNNSAPNHYFCPILEEVMEDPHIAADGFTYEHRAIKAWLDRHDVSPVTKWTFQHKMLTPNQTLRSAIQEWRCRVESSSN</sequence>
<dbReference type="InterPro" id="IPR017441">
    <property type="entry name" value="Protein_kinase_ATP_BS"/>
</dbReference>
<dbReference type="Gene3D" id="3.30.200.20">
    <property type="entry name" value="Phosphorylase Kinase, domain 1"/>
    <property type="match status" value="1"/>
</dbReference>
<evidence type="ECO:0000256" key="7">
    <source>
        <dbReference type="ARBA" id="ARBA00022777"/>
    </source>
</evidence>
<evidence type="ECO:0000259" key="13">
    <source>
        <dbReference type="PROSITE" id="PS50011"/>
    </source>
</evidence>
<dbReference type="FunFam" id="1.10.510.10:FF:001023">
    <property type="entry name" value="Os07g0541700 protein"/>
    <property type="match status" value="1"/>
</dbReference>
<dbReference type="Pfam" id="PF04564">
    <property type="entry name" value="U-box"/>
    <property type="match status" value="1"/>
</dbReference>
<dbReference type="FunFam" id="3.30.200.20:FF:000162">
    <property type="entry name" value="Adenine nucleotide alpha hydrolase-like domain kinase"/>
    <property type="match status" value="1"/>
</dbReference>
<evidence type="ECO:0000256" key="12">
    <source>
        <dbReference type="PROSITE-ProRule" id="PRU10141"/>
    </source>
</evidence>
<keyword evidence="5" id="KW-0808">Transferase</keyword>
<evidence type="ECO:0000256" key="5">
    <source>
        <dbReference type="ARBA" id="ARBA00022679"/>
    </source>
</evidence>
<dbReference type="SUPFAM" id="SSF56112">
    <property type="entry name" value="Protein kinase-like (PK-like)"/>
    <property type="match status" value="1"/>
</dbReference>
<dbReference type="EMBL" id="JARBHA010000011">
    <property type="protein sequence ID" value="KAJ9688078.1"/>
    <property type="molecule type" value="Genomic_DNA"/>
</dbReference>
<dbReference type="PANTHER" id="PTHR45647:SF65">
    <property type="entry name" value="U-BOX DOMAIN-CONTAINING PROTEIN KINASE FAMILY PROTEIN"/>
    <property type="match status" value="1"/>
</dbReference>
<dbReference type="SMART" id="SM00220">
    <property type="entry name" value="S_TKc"/>
    <property type="match status" value="1"/>
</dbReference>
<dbReference type="GO" id="GO:0005524">
    <property type="term" value="F:ATP binding"/>
    <property type="evidence" value="ECO:0007669"/>
    <property type="project" value="UniProtKB-UniRule"/>
</dbReference>
<keyword evidence="16" id="KW-1185">Reference proteome</keyword>
<comment type="function">
    <text evidence="2">Functions as an E3 ubiquitin ligase.</text>
</comment>
<keyword evidence="9 12" id="KW-0067">ATP-binding</keyword>
<dbReference type="Gene3D" id="1.10.510.10">
    <property type="entry name" value="Transferase(Phosphotransferase) domain 1"/>
    <property type="match status" value="1"/>
</dbReference>
<dbReference type="Gene3D" id="3.30.40.10">
    <property type="entry name" value="Zinc/RING finger domain, C3HC4 (zinc finger)"/>
    <property type="match status" value="1"/>
</dbReference>
<dbReference type="CDD" id="cd16655">
    <property type="entry name" value="RING-Ubox_WDSUB1-like"/>
    <property type="match status" value="1"/>
</dbReference>
<comment type="pathway">
    <text evidence="3">Protein modification; protein ubiquitination.</text>
</comment>
<dbReference type="InterPro" id="IPR011009">
    <property type="entry name" value="Kinase-like_dom_sf"/>
</dbReference>
<dbReference type="InterPro" id="IPR003613">
    <property type="entry name" value="Ubox_domain"/>
</dbReference>
<accession>A0AA38ZGN3</accession>
<proteinExistence type="predicted"/>
<name>A0AA38ZGN3_VITRO</name>
<protein>
    <recommendedName>
        <fullName evidence="17">RING-type E3 ubiquitin transferase</fullName>
    </recommendedName>
</protein>
<evidence type="ECO:0000256" key="10">
    <source>
        <dbReference type="ARBA" id="ARBA00047899"/>
    </source>
</evidence>
<comment type="catalytic activity">
    <reaction evidence="11">
        <text>L-seryl-[protein] + ATP = O-phospho-L-seryl-[protein] + ADP + H(+)</text>
        <dbReference type="Rhea" id="RHEA:17989"/>
        <dbReference type="Rhea" id="RHEA-COMP:9863"/>
        <dbReference type="Rhea" id="RHEA-COMP:11604"/>
        <dbReference type="ChEBI" id="CHEBI:15378"/>
        <dbReference type="ChEBI" id="CHEBI:29999"/>
        <dbReference type="ChEBI" id="CHEBI:30616"/>
        <dbReference type="ChEBI" id="CHEBI:83421"/>
        <dbReference type="ChEBI" id="CHEBI:456216"/>
        <dbReference type="EC" id="2.7.11.1"/>
    </reaction>
</comment>
<keyword evidence="6 12" id="KW-0547">Nucleotide-binding</keyword>
<keyword evidence="7" id="KW-0418">Kinase</keyword>